<dbReference type="Pfam" id="PF10935">
    <property type="entry name" value="DUF2637"/>
    <property type="match status" value="1"/>
</dbReference>
<feature type="compositionally biased region" description="Low complexity" evidence="1">
    <location>
        <begin position="194"/>
        <end position="208"/>
    </location>
</feature>
<reference evidence="3" key="1">
    <citation type="submission" date="2018-03" db="EMBL/GenBank/DDBJ databases">
        <authorList>
            <person name="Nunes O.C."/>
            <person name="Lopes A.R."/>
            <person name="Froufe H."/>
            <person name="Munoz-Merida A."/>
            <person name="Barroso C."/>
            <person name="Egas C."/>
        </authorList>
    </citation>
    <scope>NUCLEOTIDE SEQUENCE</scope>
    <source>
        <strain evidence="3">ON4</strain>
    </source>
</reference>
<keyword evidence="2" id="KW-0812">Transmembrane</keyword>
<comment type="caution">
    <text evidence="3">The sequence shown here is derived from an EMBL/GenBank/DDBJ whole genome shotgun (WGS) entry which is preliminary data.</text>
</comment>
<evidence type="ECO:0000256" key="1">
    <source>
        <dbReference type="SAM" id="MobiDB-lite"/>
    </source>
</evidence>
<accession>A0ABT7C6H9</accession>
<evidence type="ECO:0000256" key="2">
    <source>
        <dbReference type="SAM" id="Phobius"/>
    </source>
</evidence>
<feature type="region of interest" description="Disordered" evidence="1">
    <location>
        <begin position="181"/>
        <end position="309"/>
    </location>
</feature>
<dbReference type="InterPro" id="IPR021235">
    <property type="entry name" value="DUF2637"/>
</dbReference>
<dbReference type="RefSeq" id="WP_051265894.1">
    <property type="nucleotide sequence ID" value="NZ_CP028426.1"/>
</dbReference>
<feature type="transmembrane region" description="Helical" evidence="2">
    <location>
        <begin position="85"/>
        <end position="105"/>
    </location>
</feature>
<keyword evidence="2" id="KW-1133">Transmembrane helix</keyword>
<gene>
    <name evidence="3" type="ORF">C7K25_02620</name>
</gene>
<feature type="transmembrane region" description="Helical" evidence="2">
    <location>
        <begin position="111"/>
        <end position="130"/>
    </location>
</feature>
<name>A0ABT7C6H9_9MICO</name>
<sequence length="309" mass="31356">MTAVVQGQQPSGRWAVGVARAGTALIDVCAFWLSATTLTDLARRAGIDPVQAWMWPVIVDGMIVVATVAIVALARHGPRATLYPWALLIAGAAVSVTANCMHALVATDSDLPPILAASVAAVPPLVLLAATHLTVQLGRRLTTAPSTTTPDHPVSPTGAVALSVESTSKVAPPVNASVAVSADARGARPDHPVSAAAATTPPASGPGADSLTATEPAADRESPETPPPAQGATADATRPGGGSGSDARDQAVEQAIRWSREGISNRTIASRLGVHPSTVGRWLAPATAPDPAEELRPDPDPPAPTEEEP</sequence>
<feature type="transmembrane region" description="Helical" evidence="2">
    <location>
        <begin position="12"/>
        <end position="33"/>
    </location>
</feature>
<evidence type="ECO:0000313" key="4">
    <source>
        <dbReference type="Proteomes" id="UP001170379"/>
    </source>
</evidence>
<dbReference type="Proteomes" id="UP001170379">
    <property type="component" value="Unassembled WGS sequence"/>
</dbReference>
<evidence type="ECO:0000313" key="3">
    <source>
        <dbReference type="EMBL" id="MDJ1370276.1"/>
    </source>
</evidence>
<dbReference type="EMBL" id="PXVD01000003">
    <property type="protein sequence ID" value="MDJ1370276.1"/>
    <property type="molecule type" value="Genomic_DNA"/>
</dbReference>
<feature type="transmembrane region" description="Helical" evidence="2">
    <location>
        <begin position="53"/>
        <end position="73"/>
    </location>
</feature>
<reference evidence="3" key="2">
    <citation type="journal article" date="2022" name="Sci. Rep.">
        <title>In silico prediction of the enzymes involved in the degradation of the herbicide molinate by Gulosibacter molinativorax ON4T.</title>
        <authorList>
            <person name="Lopes A.R."/>
            <person name="Bunin E."/>
            <person name="Viana A.T."/>
            <person name="Froufe H."/>
            <person name="Munoz-Merida A."/>
            <person name="Pinho D."/>
            <person name="Figueiredo J."/>
            <person name="Barroso C."/>
            <person name="Vaz-Moreira I."/>
            <person name="Bellanger X."/>
            <person name="Egas C."/>
            <person name="Nunes O.C."/>
        </authorList>
    </citation>
    <scope>NUCLEOTIDE SEQUENCE</scope>
    <source>
        <strain evidence="3">ON4</strain>
    </source>
</reference>
<organism evidence="3 4">
    <name type="scientific">Gulosibacter molinativorax</name>
    <dbReference type="NCBI Taxonomy" id="256821"/>
    <lineage>
        <taxon>Bacteria</taxon>
        <taxon>Bacillati</taxon>
        <taxon>Actinomycetota</taxon>
        <taxon>Actinomycetes</taxon>
        <taxon>Micrococcales</taxon>
        <taxon>Microbacteriaceae</taxon>
        <taxon>Gulosibacter</taxon>
    </lineage>
</organism>
<dbReference type="Pfam" id="PF13384">
    <property type="entry name" value="HTH_23"/>
    <property type="match status" value="1"/>
</dbReference>
<keyword evidence="2" id="KW-0472">Membrane</keyword>
<protein>
    <submittedName>
        <fullName evidence="3">DUF2637 domain-containing protein</fullName>
    </submittedName>
</protein>
<keyword evidence="4" id="KW-1185">Reference proteome</keyword>
<proteinExistence type="predicted"/>
<feature type="compositionally biased region" description="Pro residues" evidence="1">
    <location>
        <begin position="300"/>
        <end position="309"/>
    </location>
</feature>